<keyword evidence="1" id="KW-0812">Transmembrane</keyword>
<keyword evidence="3" id="KW-1185">Reference proteome</keyword>
<evidence type="ECO:0000313" key="3">
    <source>
        <dbReference type="Proteomes" id="UP000031036"/>
    </source>
</evidence>
<feature type="transmembrane region" description="Helical" evidence="1">
    <location>
        <begin position="12"/>
        <end position="31"/>
    </location>
</feature>
<comment type="caution">
    <text evidence="2">The sequence shown here is derived from an EMBL/GenBank/DDBJ whole genome shotgun (WGS) entry which is preliminary data.</text>
</comment>
<organism evidence="2 3">
    <name type="scientific">Toxocara canis</name>
    <name type="common">Canine roundworm</name>
    <dbReference type="NCBI Taxonomy" id="6265"/>
    <lineage>
        <taxon>Eukaryota</taxon>
        <taxon>Metazoa</taxon>
        <taxon>Ecdysozoa</taxon>
        <taxon>Nematoda</taxon>
        <taxon>Chromadorea</taxon>
        <taxon>Rhabditida</taxon>
        <taxon>Spirurina</taxon>
        <taxon>Ascaridomorpha</taxon>
        <taxon>Ascaridoidea</taxon>
        <taxon>Toxocaridae</taxon>
        <taxon>Toxocara</taxon>
    </lineage>
</organism>
<dbReference type="Proteomes" id="UP000031036">
    <property type="component" value="Unassembled WGS sequence"/>
</dbReference>
<accession>A0A0B2W1X0</accession>
<reference evidence="2 3" key="1">
    <citation type="submission" date="2014-11" db="EMBL/GenBank/DDBJ databases">
        <title>Genetic blueprint of the zoonotic pathogen Toxocara canis.</title>
        <authorList>
            <person name="Zhu X.-Q."/>
            <person name="Korhonen P.K."/>
            <person name="Cai H."/>
            <person name="Young N.D."/>
            <person name="Nejsum P."/>
            <person name="von Samson-Himmelstjerna G."/>
            <person name="Boag P.R."/>
            <person name="Tan P."/>
            <person name="Li Q."/>
            <person name="Min J."/>
            <person name="Yang Y."/>
            <person name="Wang X."/>
            <person name="Fang X."/>
            <person name="Hall R.S."/>
            <person name="Hofmann A."/>
            <person name="Sternberg P.W."/>
            <person name="Jex A.R."/>
            <person name="Gasser R.B."/>
        </authorList>
    </citation>
    <scope>NUCLEOTIDE SEQUENCE [LARGE SCALE GENOMIC DNA]</scope>
    <source>
        <strain evidence="2">PN_DK_2014</strain>
    </source>
</reference>
<keyword evidence="1" id="KW-1133">Transmembrane helix</keyword>
<keyword evidence="1" id="KW-0472">Membrane</keyword>
<evidence type="ECO:0000313" key="2">
    <source>
        <dbReference type="EMBL" id="KHN87160.1"/>
    </source>
</evidence>
<proteinExistence type="predicted"/>
<name>A0A0B2W1X0_TOXCA</name>
<sequence>MLMPVGGTPRAILMVICIFRILLCLGVLPPLSLVSLANDVFCGELQVYKQQWFDQHTAAISSQNTNDLKQCLELCCRGEERSISPLVFMTQPECLEMERLQWKGWEGVGVGYFQGDLANLSYHREGKKYDL</sequence>
<dbReference type="AlphaFoldDB" id="A0A0B2W1X0"/>
<evidence type="ECO:0000256" key="1">
    <source>
        <dbReference type="SAM" id="Phobius"/>
    </source>
</evidence>
<gene>
    <name evidence="2" type="ORF">Tcan_06605</name>
</gene>
<dbReference type="EMBL" id="JPKZ01000467">
    <property type="protein sequence ID" value="KHN87160.1"/>
    <property type="molecule type" value="Genomic_DNA"/>
</dbReference>
<protein>
    <submittedName>
        <fullName evidence="2">Uncharacterized protein</fullName>
    </submittedName>
</protein>
<dbReference type="OrthoDB" id="5865284at2759"/>